<dbReference type="InterPro" id="IPR042099">
    <property type="entry name" value="ANL_N_sf"/>
</dbReference>
<dbReference type="Gene3D" id="3.30.300.30">
    <property type="match status" value="1"/>
</dbReference>
<reference evidence="3" key="1">
    <citation type="submission" date="2022-11" db="EMBL/GenBank/DDBJ databases">
        <title>Biodiversity and phylogenetic relationships of bacteria.</title>
        <authorList>
            <person name="Machado R.A.R."/>
            <person name="Bhat A."/>
            <person name="Loulou A."/>
            <person name="Kallel S."/>
        </authorList>
    </citation>
    <scope>NUCLEOTIDE SEQUENCE</scope>
    <source>
        <strain evidence="3">K-TC2</strain>
    </source>
</reference>
<dbReference type="PANTHER" id="PTHR43767:SF1">
    <property type="entry name" value="NONRIBOSOMAL PEPTIDE SYNTHASE PES1 (EUROFUNG)-RELATED"/>
    <property type="match status" value="1"/>
</dbReference>
<dbReference type="Pfam" id="PF00501">
    <property type="entry name" value="AMP-binding"/>
    <property type="match status" value="1"/>
</dbReference>
<dbReference type="AlphaFoldDB" id="A0A9X3ILJ0"/>
<dbReference type="RefSeq" id="WP_266339535.1">
    <property type="nucleotide sequence ID" value="NZ_JAPKNK010000006.1"/>
</dbReference>
<dbReference type="InterPro" id="IPR050237">
    <property type="entry name" value="ATP-dep_AMP-bd_enzyme"/>
</dbReference>
<keyword evidence="4" id="KW-1185">Reference proteome</keyword>
<sequence>MFANIPDSACIIDARSGESFTRTALASAVRNRAEALLAAGIRTGDRAAVAHGSPVGVLIDLFALWRIGAVAVLLSKTLTASERANVVSAIRPSLWIGDIDDGLVRHLPPASATSGMALLAPTDERDNSDPDAPALILMTSGTTATPKGVVHTRRSLMARIALNIAHIPAVDLARSLSLLPMHFGHGLIGNCLTPLFAGATLVLSPDPGAIGLARLGALLDAQRITFMSSVPSLWRIVLKTSSPAERGTLRRVHVGSAPLSAELWQAIAAWARTRHVVNMYGITETANWIGGHDLAEGLPADGLVGRPWCGAFRVLREDGTLAGQGRGEVAVSTPGVMTGYLDQPDLTASVLRSGWFLTGDSGEIDAEGRLKIVGRLKHEINRGGIKIPAEEIDLLLERHPDVIEACAFALPDPISGETVAAGVVMRAGSTLSAADLRAWCRSVIRAEAVPEHIAVLAELPRNERGKLDRRRMASTFEAMRAVPAG</sequence>
<dbReference type="PANTHER" id="PTHR43767">
    <property type="entry name" value="LONG-CHAIN-FATTY-ACID--COA LIGASE"/>
    <property type="match status" value="1"/>
</dbReference>
<evidence type="ECO:0000313" key="3">
    <source>
        <dbReference type="EMBL" id="MCX5570573.1"/>
    </source>
</evidence>
<gene>
    <name evidence="3" type="ORF">OSH07_15290</name>
</gene>
<feature type="domain" description="AMP-binding enzyme C-terminal" evidence="2">
    <location>
        <begin position="391"/>
        <end position="466"/>
    </location>
</feature>
<comment type="caution">
    <text evidence="3">The sequence shown here is derived from an EMBL/GenBank/DDBJ whole genome shotgun (WGS) entry which is preliminary data.</text>
</comment>
<evidence type="ECO:0000313" key="4">
    <source>
        <dbReference type="Proteomes" id="UP001144805"/>
    </source>
</evidence>
<dbReference type="InterPro" id="IPR025110">
    <property type="entry name" value="AMP-bd_C"/>
</dbReference>
<evidence type="ECO:0000259" key="1">
    <source>
        <dbReference type="Pfam" id="PF00501"/>
    </source>
</evidence>
<dbReference type="InterPro" id="IPR000873">
    <property type="entry name" value="AMP-dep_synth/lig_dom"/>
</dbReference>
<dbReference type="InterPro" id="IPR045851">
    <property type="entry name" value="AMP-bd_C_sf"/>
</dbReference>
<dbReference type="Gene3D" id="3.40.50.12780">
    <property type="entry name" value="N-terminal domain of ligase-like"/>
    <property type="match status" value="1"/>
</dbReference>
<dbReference type="Pfam" id="PF13193">
    <property type="entry name" value="AMP-binding_C"/>
    <property type="match status" value="1"/>
</dbReference>
<dbReference type="Proteomes" id="UP001144805">
    <property type="component" value="Unassembled WGS sequence"/>
</dbReference>
<evidence type="ECO:0000259" key="2">
    <source>
        <dbReference type="Pfam" id="PF13193"/>
    </source>
</evidence>
<dbReference type="SUPFAM" id="SSF56801">
    <property type="entry name" value="Acetyl-CoA synthetase-like"/>
    <property type="match status" value="1"/>
</dbReference>
<name>A0A9X3ILJ0_9HYPH</name>
<organism evidence="3 4">
    <name type="scientific">Kaistia nematophila</name>
    <dbReference type="NCBI Taxonomy" id="2994654"/>
    <lineage>
        <taxon>Bacteria</taxon>
        <taxon>Pseudomonadati</taxon>
        <taxon>Pseudomonadota</taxon>
        <taxon>Alphaproteobacteria</taxon>
        <taxon>Hyphomicrobiales</taxon>
        <taxon>Kaistiaceae</taxon>
        <taxon>Kaistia</taxon>
    </lineage>
</organism>
<dbReference type="GO" id="GO:0016878">
    <property type="term" value="F:acid-thiol ligase activity"/>
    <property type="evidence" value="ECO:0007669"/>
    <property type="project" value="UniProtKB-ARBA"/>
</dbReference>
<proteinExistence type="predicted"/>
<dbReference type="EMBL" id="JAPKNK010000006">
    <property type="protein sequence ID" value="MCX5570573.1"/>
    <property type="molecule type" value="Genomic_DNA"/>
</dbReference>
<protein>
    <submittedName>
        <fullName evidence="3">Class I adenylate-forming enzyme family protein</fullName>
    </submittedName>
</protein>
<feature type="domain" description="AMP-dependent synthetase/ligase" evidence="1">
    <location>
        <begin position="6"/>
        <end position="341"/>
    </location>
</feature>
<accession>A0A9X3ILJ0</accession>